<feature type="domain" description="TRSP" evidence="1">
    <location>
        <begin position="249"/>
        <end position="357"/>
    </location>
</feature>
<dbReference type="InterPro" id="IPR041688">
    <property type="entry name" value="PRTase_2"/>
</dbReference>
<dbReference type="CDD" id="cd06223">
    <property type="entry name" value="PRTases_typeI"/>
    <property type="match status" value="1"/>
</dbReference>
<keyword evidence="3" id="KW-0328">Glycosyltransferase</keyword>
<dbReference type="Pfam" id="PF15609">
    <property type="entry name" value="PRTase_2"/>
    <property type="match status" value="1"/>
</dbReference>
<keyword evidence="3" id="KW-0808">Transferase</keyword>
<feature type="domain" description="Orotate phosphoribosyltransferase-like" evidence="2">
    <location>
        <begin position="9"/>
        <end position="187"/>
    </location>
</feature>
<dbReference type="Pfam" id="PF12500">
    <property type="entry name" value="TRSP"/>
    <property type="match status" value="1"/>
</dbReference>
<dbReference type="Proteomes" id="UP001559623">
    <property type="component" value="Unassembled WGS sequence"/>
</dbReference>
<protein>
    <submittedName>
        <fullName evidence="3">Phosphoribosyltransferase domain-containing protein</fullName>
    </submittedName>
</protein>
<evidence type="ECO:0000313" key="4">
    <source>
        <dbReference type="Proteomes" id="UP001559623"/>
    </source>
</evidence>
<keyword evidence="4" id="KW-1185">Reference proteome</keyword>
<evidence type="ECO:0000259" key="2">
    <source>
        <dbReference type="Pfam" id="PF15609"/>
    </source>
</evidence>
<name>A0ABV3X742_9FIRM</name>
<dbReference type="Gene3D" id="3.40.50.2020">
    <property type="match status" value="1"/>
</dbReference>
<sequence>MNYTADDVLRVARRQNNKKRQYLLVNPLQGKHVPVSPTAALSMMAALGAKVREAFPAARLVIGFAETATAIGAAVAEALSPDCVYIQTTREAAPGVTKWLDFLEEHSHAPEQRLAADGLAARLAATDTVVFVDDELSTGRTLCNILAQMKRELPVLREKKLVAASLLNRLTESDTARLEAQGAECICLVKLPEADYTAQAERFAVRGAAECTQAAGEPMYRRMPAERFATPRQGVFIGEYVAFWEAVGRNMAVQLGEDAAGDVLVLGTEECMMPGLLVGRALERSGARSVHFHATTRSPIGIAAAEGYPVRSGWRIRSLYGDDRENYIYNLRRYDAVLIVSDTLCPEREALRSLLHALEENGCRRVFYLGGKEAADV</sequence>
<evidence type="ECO:0000259" key="1">
    <source>
        <dbReference type="Pfam" id="PF12500"/>
    </source>
</evidence>
<dbReference type="SUPFAM" id="SSF53271">
    <property type="entry name" value="PRTase-like"/>
    <property type="match status" value="1"/>
</dbReference>
<dbReference type="PIRSF" id="PIRSF020967">
    <property type="entry name" value="UCP020967"/>
    <property type="match status" value="1"/>
</dbReference>
<dbReference type="InterPro" id="IPR011214">
    <property type="entry name" value="UCP020967"/>
</dbReference>
<dbReference type="EMBL" id="JARVLH010000006">
    <property type="protein sequence ID" value="MEX5285874.1"/>
    <property type="molecule type" value="Genomic_DNA"/>
</dbReference>
<dbReference type="InterPro" id="IPR022537">
    <property type="entry name" value="TRSP_dom"/>
</dbReference>
<reference evidence="3 4" key="1">
    <citation type="submission" date="2023-04" db="EMBL/GenBank/DDBJ databases">
        <title>Genome Sequence of Selenomonas sputigena ATCC 33150.</title>
        <authorList>
            <person name="Miller D.P."/>
            <person name="Anvari S."/>
            <person name="Polson S.W."/>
            <person name="Macdonald M."/>
            <person name="Mcdowell J.V."/>
        </authorList>
    </citation>
    <scope>NUCLEOTIDE SEQUENCE [LARGE SCALE GENOMIC DNA]</scope>
    <source>
        <strain evidence="3 4">ATCC 33150</strain>
    </source>
</reference>
<dbReference type="InterPro" id="IPR000836">
    <property type="entry name" value="PRTase_dom"/>
</dbReference>
<proteinExistence type="predicted"/>
<dbReference type="InterPro" id="IPR029057">
    <property type="entry name" value="PRTase-like"/>
</dbReference>
<dbReference type="GO" id="GO:0016757">
    <property type="term" value="F:glycosyltransferase activity"/>
    <property type="evidence" value="ECO:0007669"/>
    <property type="project" value="UniProtKB-KW"/>
</dbReference>
<evidence type="ECO:0000313" key="3">
    <source>
        <dbReference type="EMBL" id="MEX5285874.1"/>
    </source>
</evidence>
<organism evidence="3 4">
    <name type="scientific">Selenomonas sputigena</name>
    <dbReference type="NCBI Taxonomy" id="69823"/>
    <lineage>
        <taxon>Bacteria</taxon>
        <taxon>Bacillati</taxon>
        <taxon>Bacillota</taxon>
        <taxon>Negativicutes</taxon>
        <taxon>Selenomonadales</taxon>
        <taxon>Selenomonadaceae</taxon>
        <taxon>Selenomonas</taxon>
    </lineage>
</organism>
<accession>A0ABV3X742</accession>
<comment type="caution">
    <text evidence="3">The sequence shown here is derived from an EMBL/GenBank/DDBJ whole genome shotgun (WGS) entry which is preliminary data.</text>
</comment>
<gene>
    <name evidence="3" type="ORF">QCO44_09570</name>
</gene>